<name>A0AAN7PAU4_9COLE</name>
<evidence type="ECO:0000259" key="11">
    <source>
        <dbReference type="PROSITE" id="PS51194"/>
    </source>
</evidence>
<feature type="compositionally biased region" description="Basic and acidic residues" evidence="9">
    <location>
        <begin position="533"/>
        <end position="551"/>
    </location>
</feature>
<comment type="subcellular location">
    <subcellularLocation>
        <location evidence="1">Nucleus</location>
    </subcellularLocation>
</comment>
<evidence type="ECO:0000313" key="13">
    <source>
        <dbReference type="Proteomes" id="UP001353858"/>
    </source>
</evidence>
<feature type="region of interest" description="Disordered" evidence="9">
    <location>
        <begin position="388"/>
        <end position="685"/>
    </location>
</feature>
<feature type="compositionally biased region" description="Basic and acidic residues" evidence="9">
    <location>
        <begin position="1111"/>
        <end position="1123"/>
    </location>
</feature>
<dbReference type="Gene3D" id="3.40.50.300">
    <property type="entry name" value="P-loop containing nucleotide triphosphate hydrolases"/>
    <property type="match status" value="1"/>
</dbReference>
<dbReference type="GO" id="GO:0005524">
    <property type="term" value="F:ATP binding"/>
    <property type="evidence" value="ECO:0007669"/>
    <property type="project" value="UniProtKB-KW"/>
</dbReference>
<dbReference type="GO" id="GO:0003677">
    <property type="term" value="F:DNA binding"/>
    <property type="evidence" value="ECO:0007669"/>
    <property type="project" value="UniProtKB-KW"/>
</dbReference>
<evidence type="ECO:0000256" key="1">
    <source>
        <dbReference type="ARBA" id="ARBA00004123"/>
    </source>
</evidence>
<evidence type="ECO:0000256" key="4">
    <source>
        <dbReference type="ARBA" id="ARBA00022801"/>
    </source>
</evidence>
<keyword evidence="4" id="KW-0378">Hydrolase</keyword>
<keyword evidence="3" id="KW-0547">Nucleotide-binding</keyword>
<dbReference type="Pfam" id="PF00176">
    <property type="entry name" value="SNF2-rel_dom"/>
    <property type="match status" value="1"/>
</dbReference>
<evidence type="ECO:0000313" key="12">
    <source>
        <dbReference type="EMBL" id="KAK4884695.1"/>
    </source>
</evidence>
<dbReference type="PROSITE" id="PS51194">
    <property type="entry name" value="HELICASE_CTER"/>
    <property type="match status" value="1"/>
</dbReference>
<feature type="region of interest" description="Disordered" evidence="9">
    <location>
        <begin position="1074"/>
        <end position="1131"/>
    </location>
</feature>
<dbReference type="PANTHER" id="PTHR45797:SF3">
    <property type="entry name" value="TRANSCRIPTIONAL REGULATOR ATRX HOMOLOG"/>
    <property type="match status" value="1"/>
</dbReference>
<feature type="region of interest" description="Disordered" evidence="9">
    <location>
        <begin position="224"/>
        <end position="331"/>
    </location>
</feature>
<dbReference type="Gene3D" id="3.40.50.10810">
    <property type="entry name" value="Tandem AAA-ATPase domain"/>
    <property type="match status" value="1"/>
</dbReference>
<evidence type="ECO:0000256" key="8">
    <source>
        <dbReference type="ARBA" id="ARBA00023242"/>
    </source>
</evidence>
<dbReference type="SMART" id="SM00487">
    <property type="entry name" value="DEXDc"/>
    <property type="match status" value="1"/>
</dbReference>
<dbReference type="InterPro" id="IPR049730">
    <property type="entry name" value="SNF2/RAD54-like_C"/>
</dbReference>
<feature type="compositionally biased region" description="Basic and acidic residues" evidence="9">
    <location>
        <begin position="669"/>
        <end position="685"/>
    </location>
</feature>
<feature type="domain" description="Helicase C-terminal" evidence="11">
    <location>
        <begin position="1178"/>
        <end position="1355"/>
    </location>
</feature>
<feature type="compositionally biased region" description="Basic and acidic residues" evidence="9">
    <location>
        <begin position="579"/>
        <end position="594"/>
    </location>
</feature>
<keyword evidence="7" id="KW-0238">DNA-binding</keyword>
<dbReference type="SMART" id="SM00490">
    <property type="entry name" value="HELICc"/>
    <property type="match status" value="1"/>
</dbReference>
<evidence type="ECO:0000256" key="9">
    <source>
        <dbReference type="SAM" id="MobiDB-lite"/>
    </source>
</evidence>
<evidence type="ECO:0008006" key="14">
    <source>
        <dbReference type="Google" id="ProtNLM"/>
    </source>
</evidence>
<feature type="compositionally biased region" description="Basic and acidic residues" evidence="9">
    <location>
        <begin position="246"/>
        <end position="264"/>
    </location>
</feature>
<protein>
    <recommendedName>
        <fullName evidence="14">Transcriptional regulator ATRX homolog</fullName>
    </recommendedName>
</protein>
<keyword evidence="6" id="KW-0067">ATP-binding</keyword>
<dbReference type="InterPro" id="IPR038718">
    <property type="entry name" value="SNF2-like_sf"/>
</dbReference>
<evidence type="ECO:0000256" key="6">
    <source>
        <dbReference type="ARBA" id="ARBA00022840"/>
    </source>
</evidence>
<organism evidence="12 13">
    <name type="scientific">Aquatica leii</name>
    <dbReference type="NCBI Taxonomy" id="1421715"/>
    <lineage>
        <taxon>Eukaryota</taxon>
        <taxon>Metazoa</taxon>
        <taxon>Ecdysozoa</taxon>
        <taxon>Arthropoda</taxon>
        <taxon>Hexapoda</taxon>
        <taxon>Insecta</taxon>
        <taxon>Pterygota</taxon>
        <taxon>Neoptera</taxon>
        <taxon>Endopterygota</taxon>
        <taxon>Coleoptera</taxon>
        <taxon>Polyphaga</taxon>
        <taxon>Elateriformia</taxon>
        <taxon>Elateroidea</taxon>
        <taxon>Lampyridae</taxon>
        <taxon>Luciolinae</taxon>
        <taxon>Aquatica</taxon>
    </lineage>
</organism>
<feature type="compositionally biased region" description="Low complexity" evidence="9">
    <location>
        <begin position="305"/>
        <end position="319"/>
    </location>
</feature>
<evidence type="ECO:0000259" key="10">
    <source>
        <dbReference type="PROSITE" id="PS51192"/>
    </source>
</evidence>
<dbReference type="InterPro" id="IPR027417">
    <property type="entry name" value="P-loop_NTPase"/>
</dbReference>
<dbReference type="SUPFAM" id="SSF52540">
    <property type="entry name" value="P-loop containing nucleoside triphosphate hydrolases"/>
    <property type="match status" value="2"/>
</dbReference>
<gene>
    <name evidence="12" type="ORF">RN001_000966</name>
</gene>
<evidence type="ECO:0000256" key="2">
    <source>
        <dbReference type="ARBA" id="ARBA00007025"/>
    </source>
</evidence>
<evidence type="ECO:0000256" key="3">
    <source>
        <dbReference type="ARBA" id="ARBA00022741"/>
    </source>
</evidence>
<feature type="compositionally biased region" description="Low complexity" evidence="9">
    <location>
        <begin position="1098"/>
        <end position="1107"/>
    </location>
</feature>
<keyword evidence="13" id="KW-1185">Reference proteome</keyword>
<dbReference type="PROSITE" id="PS51192">
    <property type="entry name" value="HELICASE_ATP_BIND_1"/>
    <property type="match status" value="1"/>
</dbReference>
<feature type="compositionally biased region" description="Basic and acidic residues" evidence="9">
    <location>
        <begin position="607"/>
        <end position="624"/>
    </location>
</feature>
<proteinExistence type="inferred from homology"/>
<dbReference type="Pfam" id="PF00271">
    <property type="entry name" value="Helicase_C"/>
    <property type="match status" value="1"/>
</dbReference>
<feature type="compositionally biased region" description="Basic residues" evidence="9">
    <location>
        <begin position="288"/>
        <end position="298"/>
    </location>
</feature>
<dbReference type="GO" id="GO:0004386">
    <property type="term" value="F:helicase activity"/>
    <property type="evidence" value="ECO:0007669"/>
    <property type="project" value="UniProtKB-KW"/>
</dbReference>
<evidence type="ECO:0000256" key="7">
    <source>
        <dbReference type="ARBA" id="ARBA00023125"/>
    </source>
</evidence>
<dbReference type="PANTHER" id="PTHR45797">
    <property type="entry name" value="RAD54-LIKE"/>
    <property type="match status" value="1"/>
</dbReference>
<dbReference type="Proteomes" id="UP001353858">
    <property type="component" value="Unassembled WGS sequence"/>
</dbReference>
<dbReference type="GO" id="GO:0016887">
    <property type="term" value="F:ATP hydrolysis activity"/>
    <property type="evidence" value="ECO:0007669"/>
    <property type="project" value="InterPro"/>
</dbReference>
<keyword evidence="5" id="KW-0347">Helicase</keyword>
<dbReference type="EMBL" id="JARPUR010000001">
    <property type="protein sequence ID" value="KAK4884695.1"/>
    <property type="molecule type" value="Genomic_DNA"/>
</dbReference>
<feature type="domain" description="Helicase ATP-binding" evidence="10">
    <location>
        <begin position="760"/>
        <end position="946"/>
    </location>
</feature>
<dbReference type="GO" id="GO:0005634">
    <property type="term" value="C:nucleus"/>
    <property type="evidence" value="ECO:0007669"/>
    <property type="project" value="UniProtKB-SubCell"/>
</dbReference>
<feature type="compositionally biased region" description="Basic and acidic residues" evidence="9">
    <location>
        <begin position="490"/>
        <end position="512"/>
    </location>
</feature>
<dbReference type="InterPro" id="IPR014001">
    <property type="entry name" value="Helicase_ATP-bd"/>
</dbReference>
<feature type="compositionally biased region" description="Polar residues" evidence="9">
    <location>
        <begin position="513"/>
        <end position="532"/>
    </location>
</feature>
<comment type="caution">
    <text evidence="12">The sequence shown here is derived from an EMBL/GenBank/DDBJ whole genome shotgun (WGS) entry which is preliminary data.</text>
</comment>
<dbReference type="CDD" id="cd18793">
    <property type="entry name" value="SF2_C_SNF"/>
    <property type="match status" value="1"/>
</dbReference>
<dbReference type="InterPro" id="IPR044574">
    <property type="entry name" value="ARIP4-like"/>
</dbReference>
<keyword evidence="8" id="KW-0539">Nucleus</keyword>
<dbReference type="InterPro" id="IPR001650">
    <property type="entry name" value="Helicase_C-like"/>
</dbReference>
<dbReference type="InterPro" id="IPR000330">
    <property type="entry name" value="SNF2_N"/>
</dbReference>
<evidence type="ECO:0000256" key="5">
    <source>
        <dbReference type="ARBA" id="ARBA00022806"/>
    </source>
</evidence>
<sequence>MGKTTNTSDVLKNILKDVSNVQNIIDDSKKLEKDYSTVDFDNGQEVEKIIEATKLIVDNLKTEVIKIYEYFDTNYKTWNTKVTSSDVDVDAQPNNNNECDTGEHNNEGDHVENVIENQENQCNNESSTVVEDAIVNTEDNCNKESSTIECVGNNLQCSDEISGAKKHSESMSEENTASEPKLFLKCVDINKLINPDILPHLTSPKPLQTNNCDDTVLIISDSEDEVHHKGIKKNKAQNSKNKSSKKGIEKRNVIKDKRSNDGVNRKTKVYKQTMYSDSDTASTSTKRSSLRRRATKQNKYKDLSSSESKSLSDSGSNSDEPQESRVKRTRSHVNKKNIIDVNITQDKKLFYKAYVPLPRIQCEKLKQYYLDQNEIDQVNRLTDLSSLKKRHRKNCDGSSSSASSDKIQSNPKRKRKSSVTSSISDMDVPNDDNELTNVVDCENHGCDDTQTNGKDSENAATGDVLNSILNRLSSDSDKEEKTADDEEKENDSKKDEGKSNKDKDSSESEHENANTNGNQSDSSNVSEKGGNTTDKHSDEHKSEDSEDDKREKKNKNNNWRKDKLLTSKLTDTDSEDELEKFKRESEKAKSDAKARIKKRSKKVFSSDSDKESSSEDESDKDKKSSSSSSEAEEEEEQEKKKKRRRIKRINDSSDEDGDKSTRKTIRKVIGHESLADSTKRAEKDEQARKLRILERQKKYNQIFDCDKPEDATLDKLVLDFNEESKEELLSVNKDLVKMLKPHQGKGVQFMWDACFESVERAKTTVGSGCILAHCMGLGKTLQVITLTHTLLLNEDSKVSKVLVVCPLNTVLNWSSEYKKWLENIDGPELEVYELVSCRQNHREFVVDDWHRKGGVLIIGYDMFRNLTNPNNKRLKKKARESFNTGLVNPGPDLVICDEGHLLKNEKTNLSIAMNRIRTARRIVLTGTPMQNNLKEYYCMVQFVKPNLLGTYKEYLNRFVNPITNGQYTDSTSHDIIIMRKRSHVLHKLLDGIVQRKDYSVLTPFLPPKHEYVLFLRLTETQIKLYQHYKENFSQRPVDNKIKSSFLFSDFQEFQRICTHPRVLLMKSLQQKNMFTSDDEEESEGSIKDFIDDDESETKSTSSSSSGSDSDESIKSKSSKKQEPQGRLTRTAAAASGIDIEQVISESKETDGNEWWRQYCNGEELDNIQHSSKLYLLFQILQECELIGDKLLVFSQSLYSLDIIEYFLSKIDDATQQGDQSKVCGFSGSWTLGLDYFRLDGSSSCDNRAAWCKNFNSLDNPRARLFLISTKAGGLGINLVGANRVIIFDVSWNPSHDTQSIYRVFRFGQTKPCYIYRFVIWGAMEMKIYERQVTKQAISKRVIDEQQIDRHYNQTDLLELYKFDPTPEDPPTPLVPKDVLLAELLQKEKNRIYNYHEHQVLLENKEDEELNEEERKAAWEEFENEKTRVTTSSGMGWIKDLPLATVNIALANIMQKDNPGWSKDQVRRLLPTVVQQLRQQVEAGQMMLFERILGEVRQLQVQQAKFQEYIRQQQQQQQLRVLEHFRNQMSTQRGIGFLNNPNEVVELND</sequence>
<reference evidence="13" key="1">
    <citation type="submission" date="2023-01" db="EMBL/GenBank/DDBJ databases">
        <title>Key to firefly adult light organ development and bioluminescence: homeobox transcription factors regulate luciferase expression and transportation to peroxisome.</title>
        <authorList>
            <person name="Fu X."/>
        </authorList>
    </citation>
    <scope>NUCLEOTIDE SEQUENCE [LARGE SCALE GENOMIC DNA]</scope>
</reference>
<comment type="similarity">
    <text evidence="2">Belongs to the SNF2/RAD54 helicase family.</text>
</comment>
<accession>A0AAN7PAU4</accession>